<evidence type="ECO:0000313" key="6">
    <source>
        <dbReference type="EMBL" id="HIU63886.1"/>
    </source>
</evidence>
<gene>
    <name evidence="6" type="ORF">IAB06_02420</name>
</gene>
<evidence type="ECO:0000256" key="2">
    <source>
        <dbReference type="ARBA" id="ARBA00013457"/>
    </source>
</evidence>
<name>A0A9D1MPG9_9FIRM</name>
<accession>A0A9D1MPG9</accession>
<evidence type="ECO:0000313" key="7">
    <source>
        <dbReference type="Proteomes" id="UP000824099"/>
    </source>
</evidence>
<evidence type="ECO:0000256" key="4">
    <source>
        <dbReference type="ARBA" id="ARBA00022643"/>
    </source>
</evidence>
<evidence type="ECO:0000256" key="1">
    <source>
        <dbReference type="ARBA" id="ARBA00003535"/>
    </source>
</evidence>
<comment type="function">
    <text evidence="1">Nitronate monooxygenase that uses molecular oxygen to catalyze the oxidative denitrification of alkyl nitronates. Acts on propionate 3-nitronate (P3N), the presumed physiological substrate. Probably functions in the detoxification of P3N, a metabolic poison produced by plants and fungi as a defense mechanism.</text>
</comment>
<dbReference type="SUPFAM" id="SSF51412">
    <property type="entry name" value="Inosine monophosphate dehydrogenase (IMPDH)"/>
    <property type="match status" value="1"/>
</dbReference>
<keyword evidence="5" id="KW-0560">Oxidoreductase</keyword>
<keyword evidence="6" id="KW-0503">Monooxygenase</keyword>
<comment type="caution">
    <text evidence="6">The sequence shown here is derived from an EMBL/GenBank/DDBJ whole genome shotgun (WGS) entry which is preliminary data.</text>
</comment>
<dbReference type="GO" id="GO:0018580">
    <property type="term" value="F:nitronate monooxygenase activity"/>
    <property type="evidence" value="ECO:0007669"/>
    <property type="project" value="InterPro"/>
</dbReference>
<feature type="non-terminal residue" evidence="6">
    <location>
        <position position="1"/>
    </location>
</feature>
<evidence type="ECO:0000256" key="3">
    <source>
        <dbReference type="ARBA" id="ARBA00022630"/>
    </source>
</evidence>
<dbReference type="Proteomes" id="UP000824099">
    <property type="component" value="Unassembled WGS sequence"/>
</dbReference>
<keyword evidence="3" id="KW-0285">Flavoprotein</keyword>
<reference evidence="6" key="2">
    <citation type="journal article" date="2021" name="PeerJ">
        <title>Extensive microbial diversity within the chicken gut microbiome revealed by metagenomics and culture.</title>
        <authorList>
            <person name="Gilroy R."/>
            <person name="Ravi A."/>
            <person name="Getino M."/>
            <person name="Pursley I."/>
            <person name="Horton D.L."/>
            <person name="Alikhan N.F."/>
            <person name="Baker D."/>
            <person name="Gharbi K."/>
            <person name="Hall N."/>
            <person name="Watson M."/>
            <person name="Adriaenssens E.M."/>
            <person name="Foster-Nyarko E."/>
            <person name="Jarju S."/>
            <person name="Secka A."/>
            <person name="Antonio M."/>
            <person name="Oren A."/>
            <person name="Chaudhuri R.R."/>
            <person name="La Ragione R."/>
            <person name="Hildebrand F."/>
            <person name="Pallen M.J."/>
        </authorList>
    </citation>
    <scope>NUCLEOTIDE SEQUENCE</scope>
    <source>
        <strain evidence="6">CHK160-1198</strain>
    </source>
</reference>
<dbReference type="Pfam" id="PF03060">
    <property type="entry name" value="NMO"/>
    <property type="match status" value="1"/>
</dbReference>
<dbReference type="InterPro" id="IPR013785">
    <property type="entry name" value="Aldolase_TIM"/>
</dbReference>
<organism evidence="6 7">
    <name type="scientific">Candidatus Avacidaminococcus intestinavium</name>
    <dbReference type="NCBI Taxonomy" id="2840684"/>
    <lineage>
        <taxon>Bacteria</taxon>
        <taxon>Bacillati</taxon>
        <taxon>Bacillota</taxon>
        <taxon>Negativicutes</taxon>
        <taxon>Acidaminococcales</taxon>
        <taxon>Acidaminococcaceae</taxon>
        <taxon>Acidaminococcaceae incertae sedis</taxon>
        <taxon>Candidatus Avacidaminococcus</taxon>
    </lineage>
</organism>
<dbReference type="PANTHER" id="PTHR32332:SF20">
    <property type="entry name" value="2-NITROPROPANE DIOXYGENASE-LIKE PROTEIN"/>
    <property type="match status" value="1"/>
</dbReference>
<dbReference type="AlphaFoldDB" id="A0A9D1MPG9"/>
<protein>
    <recommendedName>
        <fullName evidence="2">Probable nitronate monooxygenase</fullName>
    </recommendedName>
</protein>
<dbReference type="EMBL" id="DVNI01000035">
    <property type="protein sequence ID" value="HIU63886.1"/>
    <property type="molecule type" value="Genomic_DNA"/>
</dbReference>
<dbReference type="PANTHER" id="PTHR32332">
    <property type="entry name" value="2-NITROPROPANE DIOXYGENASE"/>
    <property type="match status" value="1"/>
</dbReference>
<dbReference type="InterPro" id="IPR004136">
    <property type="entry name" value="NMO"/>
</dbReference>
<keyword evidence="4" id="KW-0288">FMN</keyword>
<proteinExistence type="predicted"/>
<dbReference type="Gene3D" id="3.20.20.70">
    <property type="entry name" value="Aldolase class I"/>
    <property type="match status" value="1"/>
</dbReference>
<dbReference type="CDD" id="cd04730">
    <property type="entry name" value="NPD_like"/>
    <property type="match status" value="1"/>
</dbReference>
<sequence>PKLKAAGVKVIPVVPSVKLANRIEQSGADAMIVEGMEAGGHIGNQTTMALMSNVLATPHAIPVIVAGGISDGRAIAAALIMGADGVQMGSRFILTEECPTHPKTKEAILKAVDTDSAVTGFSRGHAARCLKNEFTSEFLKLETAGAPQEDLDKLSTGTNRLGSVEGDIVKGAVMVGQSLNVLNEILPCAELMERLVNETKETLAKAQKIEI</sequence>
<reference evidence="6" key="1">
    <citation type="submission" date="2020-10" db="EMBL/GenBank/DDBJ databases">
        <authorList>
            <person name="Gilroy R."/>
        </authorList>
    </citation>
    <scope>NUCLEOTIDE SEQUENCE</scope>
    <source>
        <strain evidence="6">CHK160-1198</strain>
    </source>
</reference>
<evidence type="ECO:0000256" key="5">
    <source>
        <dbReference type="ARBA" id="ARBA00023002"/>
    </source>
</evidence>